<dbReference type="AlphaFoldDB" id="A0A5B6UJV5"/>
<feature type="transmembrane region" description="Helical" evidence="1">
    <location>
        <begin position="218"/>
        <end position="239"/>
    </location>
</feature>
<keyword evidence="3" id="KW-1185">Reference proteome</keyword>
<dbReference type="Gene3D" id="1.20.120.1630">
    <property type="match status" value="1"/>
</dbReference>
<sequence length="406" mass="45592">MGWLNDQGVHCSGCGLDSSLVTGTMSHEKANFGYYLLYLIICNCFIETTSVLLHSSTVPFAFALEGNQIVSCRHFNQHFRSKGFSSQQSLKHVQNPSGFRLSPSPLEQTTTHFLYPLKCSFSTTTSSDSHNPLLKAFENFSFDSLKTTLCDLTPLNIVKWAGILSIAIAATKWTVNLWDVNPPKWYRLLYCVGVLVGHWFASFEALELHRIPGGWSNVGVWILIVATLLIQYSSTVYLAKYSEKVVVPTAVVRFGPYRWNWHPIYASTMLLFASYCIALRAPLSLIFVVAVCSMYYDQKAKLEEVLMVETFGESYPEYASTQSFFLPQTVKPQFTFLPFWILMSVNACMRSPHFTYENPVSASAIAVLVLHWRDMSSSYAQLVGRPVCLIFVAICVDCGGLYPGPL</sequence>
<accession>A0A5B6UJV5</accession>
<feature type="transmembrane region" description="Helical" evidence="1">
    <location>
        <begin position="264"/>
        <end position="292"/>
    </location>
</feature>
<organism evidence="2 3">
    <name type="scientific">Gossypium australe</name>
    <dbReference type="NCBI Taxonomy" id="47621"/>
    <lineage>
        <taxon>Eukaryota</taxon>
        <taxon>Viridiplantae</taxon>
        <taxon>Streptophyta</taxon>
        <taxon>Embryophyta</taxon>
        <taxon>Tracheophyta</taxon>
        <taxon>Spermatophyta</taxon>
        <taxon>Magnoliopsida</taxon>
        <taxon>eudicotyledons</taxon>
        <taxon>Gunneridae</taxon>
        <taxon>Pentapetalae</taxon>
        <taxon>rosids</taxon>
        <taxon>malvids</taxon>
        <taxon>Malvales</taxon>
        <taxon>Malvaceae</taxon>
        <taxon>Malvoideae</taxon>
        <taxon>Gossypium</taxon>
    </lineage>
</organism>
<evidence type="ECO:0000313" key="2">
    <source>
        <dbReference type="EMBL" id="KAA3456694.1"/>
    </source>
</evidence>
<keyword evidence="2" id="KW-0489">Methyltransferase</keyword>
<gene>
    <name evidence="2" type="ORF">EPI10_003467</name>
</gene>
<evidence type="ECO:0000256" key="1">
    <source>
        <dbReference type="SAM" id="Phobius"/>
    </source>
</evidence>
<evidence type="ECO:0000313" key="3">
    <source>
        <dbReference type="Proteomes" id="UP000325315"/>
    </source>
</evidence>
<name>A0A5B6UJV5_9ROSI</name>
<dbReference type="OrthoDB" id="422086at2759"/>
<protein>
    <submittedName>
        <fullName evidence="2">Phospholipid methyltransferase</fullName>
    </submittedName>
</protein>
<dbReference type="GO" id="GO:0032259">
    <property type="term" value="P:methylation"/>
    <property type="evidence" value="ECO:0007669"/>
    <property type="project" value="UniProtKB-KW"/>
</dbReference>
<feature type="transmembrane region" description="Helical" evidence="1">
    <location>
        <begin position="382"/>
        <end position="402"/>
    </location>
</feature>
<dbReference type="GO" id="GO:0006656">
    <property type="term" value="P:phosphatidylcholine biosynthetic process"/>
    <property type="evidence" value="ECO:0007669"/>
    <property type="project" value="UniProtKB-UniPathway"/>
</dbReference>
<dbReference type="Proteomes" id="UP000325315">
    <property type="component" value="Unassembled WGS sequence"/>
</dbReference>
<comment type="caution">
    <text evidence="2">The sequence shown here is derived from an EMBL/GenBank/DDBJ whole genome shotgun (WGS) entry which is preliminary data.</text>
</comment>
<keyword evidence="1" id="KW-0472">Membrane</keyword>
<dbReference type="GO" id="GO:0008168">
    <property type="term" value="F:methyltransferase activity"/>
    <property type="evidence" value="ECO:0007669"/>
    <property type="project" value="UniProtKB-KW"/>
</dbReference>
<proteinExistence type="predicted"/>
<keyword evidence="1" id="KW-0812">Transmembrane</keyword>
<reference evidence="2" key="1">
    <citation type="submission" date="2019-08" db="EMBL/GenBank/DDBJ databases">
        <authorList>
            <person name="Liu F."/>
        </authorList>
    </citation>
    <scope>NUCLEOTIDE SEQUENCE [LARGE SCALE GENOMIC DNA]</scope>
    <source>
        <strain evidence="2">PA1801</strain>
        <tissue evidence="2">Leaf</tissue>
    </source>
</reference>
<feature type="transmembrane region" description="Helical" evidence="1">
    <location>
        <begin position="32"/>
        <end position="53"/>
    </location>
</feature>
<dbReference type="UniPathway" id="UPA00753"/>
<dbReference type="PANTHER" id="PTHR12714">
    <property type="entry name" value="PROTEIN-S ISOPRENYLCYSTEINE O-METHYLTRANSFERASE"/>
    <property type="match status" value="1"/>
</dbReference>
<keyword evidence="1" id="KW-1133">Transmembrane helix</keyword>
<dbReference type="EMBL" id="SMMG02000011">
    <property type="protein sequence ID" value="KAA3456694.1"/>
    <property type="molecule type" value="Genomic_DNA"/>
</dbReference>
<dbReference type="PANTHER" id="PTHR12714:SF11">
    <property type="entry name" value="PROTEIN C-TERMINAL S-ISOPRENYLCYSTEINE CARBOXYL O-METHYLTRANSFERASE"/>
    <property type="match status" value="1"/>
</dbReference>
<keyword evidence="2" id="KW-0808">Transferase</keyword>